<accession>A0A382VSZ2</accession>
<dbReference type="SUPFAM" id="SSF51735">
    <property type="entry name" value="NAD(P)-binding Rossmann-fold domains"/>
    <property type="match status" value="1"/>
</dbReference>
<dbReference type="Pfam" id="PF01370">
    <property type="entry name" value="Epimerase"/>
    <property type="match status" value="1"/>
</dbReference>
<dbReference type="GO" id="GO:0005737">
    <property type="term" value="C:cytoplasm"/>
    <property type="evidence" value="ECO:0007669"/>
    <property type="project" value="TreeGrafter"/>
</dbReference>
<evidence type="ECO:0000256" key="2">
    <source>
        <dbReference type="ARBA" id="ARBA00022793"/>
    </source>
</evidence>
<sequence>MKIIVTGGAGFIGSHLVEELVSRSYDVIVMDNFSTGTLKNLNNVINK</sequence>
<dbReference type="GO" id="GO:0070403">
    <property type="term" value="F:NAD+ binding"/>
    <property type="evidence" value="ECO:0007669"/>
    <property type="project" value="InterPro"/>
</dbReference>
<evidence type="ECO:0000259" key="5">
    <source>
        <dbReference type="Pfam" id="PF01370"/>
    </source>
</evidence>
<protein>
    <recommendedName>
        <fullName evidence="5">NAD-dependent epimerase/dehydratase domain-containing protein</fullName>
    </recommendedName>
</protein>
<organism evidence="6">
    <name type="scientific">marine metagenome</name>
    <dbReference type="NCBI Taxonomy" id="408172"/>
    <lineage>
        <taxon>unclassified sequences</taxon>
        <taxon>metagenomes</taxon>
        <taxon>ecological metagenomes</taxon>
    </lineage>
</organism>
<evidence type="ECO:0000256" key="3">
    <source>
        <dbReference type="ARBA" id="ARBA00023027"/>
    </source>
</evidence>
<dbReference type="PANTHER" id="PTHR43078:SF6">
    <property type="entry name" value="UDP-GLUCURONIC ACID DECARBOXYLASE 1"/>
    <property type="match status" value="1"/>
</dbReference>
<dbReference type="InterPro" id="IPR044516">
    <property type="entry name" value="UXS-like"/>
</dbReference>
<dbReference type="Gene3D" id="3.40.50.720">
    <property type="entry name" value="NAD(P)-binding Rossmann-like Domain"/>
    <property type="match status" value="1"/>
</dbReference>
<keyword evidence="2" id="KW-0210">Decarboxylase</keyword>
<dbReference type="PANTHER" id="PTHR43078">
    <property type="entry name" value="UDP-GLUCURONIC ACID DECARBOXYLASE-RELATED"/>
    <property type="match status" value="1"/>
</dbReference>
<dbReference type="GO" id="GO:0042732">
    <property type="term" value="P:D-xylose metabolic process"/>
    <property type="evidence" value="ECO:0007669"/>
    <property type="project" value="InterPro"/>
</dbReference>
<keyword evidence="4" id="KW-0456">Lyase</keyword>
<dbReference type="AlphaFoldDB" id="A0A382VSZ2"/>
<name>A0A382VSZ2_9ZZZZ</name>
<evidence type="ECO:0000313" key="6">
    <source>
        <dbReference type="EMBL" id="SVD49061.1"/>
    </source>
</evidence>
<evidence type="ECO:0000256" key="1">
    <source>
        <dbReference type="ARBA" id="ARBA00001911"/>
    </source>
</evidence>
<evidence type="ECO:0000256" key="4">
    <source>
        <dbReference type="ARBA" id="ARBA00023239"/>
    </source>
</evidence>
<comment type="cofactor">
    <cofactor evidence="1">
        <name>NAD(+)</name>
        <dbReference type="ChEBI" id="CHEBI:57540"/>
    </cofactor>
</comment>
<dbReference type="GO" id="GO:0048040">
    <property type="term" value="F:UDP-glucuronate decarboxylase activity"/>
    <property type="evidence" value="ECO:0007669"/>
    <property type="project" value="TreeGrafter"/>
</dbReference>
<dbReference type="InterPro" id="IPR036291">
    <property type="entry name" value="NAD(P)-bd_dom_sf"/>
</dbReference>
<gene>
    <name evidence="6" type="ORF">METZ01_LOCUS401915</name>
</gene>
<reference evidence="6" key="1">
    <citation type="submission" date="2018-05" db="EMBL/GenBank/DDBJ databases">
        <authorList>
            <person name="Lanie J.A."/>
            <person name="Ng W.-L."/>
            <person name="Kazmierczak K.M."/>
            <person name="Andrzejewski T.M."/>
            <person name="Davidsen T.M."/>
            <person name="Wayne K.J."/>
            <person name="Tettelin H."/>
            <person name="Glass J.I."/>
            <person name="Rusch D."/>
            <person name="Podicherti R."/>
            <person name="Tsui H.-C.T."/>
            <person name="Winkler M.E."/>
        </authorList>
    </citation>
    <scope>NUCLEOTIDE SEQUENCE</scope>
</reference>
<dbReference type="EMBL" id="UINC01154019">
    <property type="protein sequence ID" value="SVD49061.1"/>
    <property type="molecule type" value="Genomic_DNA"/>
</dbReference>
<feature type="non-terminal residue" evidence="6">
    <location>
        <position position="47"/>
    </location>
</feature>
<keyword evidence="3" id="KW-0520">NAD</keyword>
<feature type="domain" description="NAD-dependent epimerase/dehydratase" evidence="5">
    <location>
        <begin position="3"/>
        <end position="37"/>
    </location>
</feature>
<proteinExistence type="predicted"/>
<dbReference type="InterPro" id="IPR001509">
    <property type="entry name" value="Epimerase_deHydtase"/>
</dbReference>